<dbReference type="GeneID" id="113501916"/>
<dbReference type="InParanoid" id="A0A7E5WF51"/>
<protein>
    <submittedName>
        <fullName evidence="2">Uncharacterized protein LOC113501916</fullName>
    </submittedName>
</protein>
<sequence length="168" mass="18991">MCWRQVSRSQRSLLVLLGYLALYLLVSYALTPDATVSFVRDELRLGDKYVLMFLLAPDTPPYSDAEGAQVFAARRCGACFLTNNRGFLPLSEYDAVLVLGERALLSHSAAVMDPGKRYLMEARRRCVANKMRECAREPVLTSFSSRQTFDLCGLCAELLRRRQQTRAL</sequence>
<dbReference type="AlphaFoldDB" id="A0A7E5WF51"/>
<accession>A0A7E5WF51</accession>
<name>A0A7E5WF51_TRINI</name>
<keyword evidence="1" id="KW-1185">Reference proteome</keyword>
<evidence type="ECO:0000313" key="1">
    <source>
        <dbReference type="Proteomes" id="UP000322000"/>
    </source>
</evidence>
<dbReference type="RefSeq" id="XP_026739032.1">
    <property type="nucleotide sequence ID" value="XM_026883231.1"/>
</dbReference>
<gene>
    <name evidence="2" type="primary">LOC113501916</name>
</gene>
<organism evidence="1 2">
    <name type="scientific">Trichoplusia ni</name>
    <name type="common">Cabbage looper</name>
    <dbReference type="NCBI Taxonomy" id="7111"/>
    <lineage>
        <taxon>Eukaryota</taxon>
        <taxon>Metazoa</taxon>
        <taxon>Ecdysozoa</taxon>
        <taxon>Arthropoda</taxon>
        <taxon>Hexapoda</taxon>
        <taxon>Insecta</taxon>
        <taxon>Pterygota</taxon>
        <taxon>Neoptera</taxon>
        <taxon>Endopterygota</taxon>
        <taxon>Lepidoptera</taxon>
        <taxon>Glossata</taxon>
        <taxon>Ditrysia</taxon>
        <taxon>Noctuoidea</taxon>
        <taxon>Noctuidae</taxon>
        <taxon>Plusiinae</taxon>
        <taxon>Trichoplusia</taxon>
    </lineage>
</organism>
<dbReference type="OrthoDB" id="7178436at2759"/>
<reference evidence="2" key="1">
    <citation type="submission" date="2025-08" db="UniProtKB">
        <authorList>
            <consortium name="RefSeq"/>
        </authorList>
    </citation>
    <scope>IDENTIFICATION</scope>
</reference>
<evidence type="ECO:0000313" key="2">
    <source>
        <dbReference type="RefSeq" id="XP_026739032.1"/>
    </source>
</evidence>
<proteinExistence type="predicted"/>
<dbReference type="KEGG" id="tnl:113501916"/>
<dbReference type="Proteomes" id="UP000322000">
    <property type="component" value="Chromosome 2"/>
</dbReference>